<keyword evidence="2" id="KW-1185">Reference proteome</keyword>
<dbReference type="InterPro" id="IPR052345">
    <property type="entry name" value="Rad_response_metalloprotease"/>
</dbReference>
<accession>A0A840GKE2</accession>
<organism evidence="1 2">
    <name type="scientific">Rhodocyclus tenuis</name>
    <name type="common">Rhodospirillum tenue</name>
    <dbReference type="NCBI Taxonomy" id="1066"/>
    <lineage>
        <taxon>Bacteria</taxon>
        <taxon>Pseudomonadati</taxon>
        <taxon>Pseudomonadota</taxon>
        <taxon>Betaproteobacteria</taxon>
        <taxon>Rhodocyclales</taxon>
        <taxon>Rhodocyclaceae</taxon>
        <taxon>Rhodocyclus</taxon>
    </lineage>
</organism>
<dbReference type="GO" id="GO:0003677">
    <property type="term" value="F:DNA binding"/>
    <property type="evidence" value="ECO:0007669"/>
    <property type="project" value="InterPro"/>
</dbReference>
<protein>
    <submittedName>
        <fullName evidence="1">HTH-type transcriptional regulator/antitoxin HigA</fullName>
    </submittedName>
</protein>
<dbReference type="InterPro" id="IPR010982">
    <property type="entry name" value="Lambda_DNA-bd_dom_sf"/>
</dbReference>
<evidence type="ECO:0000313" key="1">
    <source>
        <dbReference type="EMBL" id="MBB4248902.1"/>
    </source>
</evidence>
<dbReference type="AlphaFoldDB" id="A0A840GKE2"/>
<dbReference type="RefSeq" id="WP_153117776.1">
    <property type="nucleotide sequence ID" value="NZ_JACIGE010000015.1"/>
</dbReference>
<evidence type="ECO:0000313" key="2">
    <source>
        <dbReference type="Proteomes" id="UP000587070"/>
    </source>
</evidence>
<proteinExistence type="predicted"/>
<dbReference type="OrthoDB" id="9796786at2"/>
<gene>
    <name evidence="1" type="ORF">GGD90_003304</name>
</gene>
<dbReference type="Proteomes" id="UP000587070">
    <property type="component" value="Unassembled WGS sequence"/>
</dbReference>
<dbReference type="Gene3D" id="1.10.260.40">
    <property type="entry name" value="lambda repressor-like DNA-binding domains"/>
    <property type="match status" value="1"/>
</dbReference>
<dbReference type="PANTHER" id="PTHR43236:SF1">
    <property type="entry name" value="BLL7220 PROTEIN"/>
    <property type="match status" value="1"/>
</dbReference>
<dbReference type="PANTHER" id="PTHR43236">
    <property type="entry name" value="ANTITOXIN HIGA1"/>
    <property type="match status" value="1"/>
</dbReference>
<dbReference type="EMBL" id="JACIGE010000015">
    <property type="protein sequence ID" value="MBB4248902.1"/>
    <property type="molecule type" value="Genomic_DNA"/>
</dbReference>
<name>A0A840GKE2_RHOTE</name>
<dbReference type="SUPFAM" id="SSF47413">
    <property type="entry name" value="lambda repressor-like DNA-binding domains"/>
    <property type="match status" value="1"/>
</dbReference>
<comment type="caution">
    <text evidence="1">The sequence shown here is derived from an EMBL/GenBank/DDBJ whole genome shotgun (WGS) entry which is preliminary data.</text>
</comment>
<sequence length="374" mass="41649">MDKTQYRTPGQLIEALLTERGWNNRILAAVLEAEETGISKLISSKKAVTPEVAISLEEVFGIPAERFLELQRNLDLAKARIVTIPNPVRAERAQVFAEIPVAELIKRQWIKADNIRDLDAVDQALCAFFEGQNPSQIIRTPHAAKKTSTGEQASAAQLAWLYRVRQIAKELLVPKYQESAARAALPSLRALLSAPEEARHVPRILQECGIRFVVVEALKSSKIDGVCLWLNEHSPVIGMTMRYDRMDNFWFVLRHELEHVLLGHGKAEPSLDVDLNGDVIDEEEKLANAAASEFCAPKARIDSFIKRKAPIFPERDFLGLAKVLGVHPALVAGQIHFKTGRYDLFRSHLAKIRDRVLPSAVVDGWGDVAPVGLS</sequence>
<reference evidence="1 2" key="1">
    <citation type="submission" date="2020-08" db="EMBL/GenBank/DDBJ databases">
        <title>Genome sequencing of Purple Non-Sulfur Bacteria from various extreme environments.</title>
        <authorList>
            <person name="Mayer M."/>
        </authorList>
    </citation>
    <scope>NUCLEOTIDE SEQUENCE [LARGE SCALE GENOMIC DNA]</scope>
    <source>
        <strain evidence="1 2">2761</strain>
    </source>
</reference>